<keyword evidence="9 15" id="KW-0560">Oxidoreductase</keyword>
<dbReference type="EC" id="1.3.98.3" evidence="15"/>
<dbReference type="Gene3D" id="3.80.30.20">
    <property type="entry name" value="tm_1862 like domain"/>
    <property type="match status" value="1"/>
</dbReference>
<dbReference type="CDD" id="cd01335">
    <property type="entry name" value="Radical_SAM"/>
    <property type="match status" value="1"/>
</dbReference>
<dbReference type="AlphaFoldDB" id="A0A3M5DC96"/>
<comment type="subcellular location">
    <subcellularLocation>
        <location evidence="1 15">Cytoplasm</location>
    </subcellularLocation>
</comment>
<dbReference type="InterPro" id="IPR023404">
    <property type="entry name" value="rSAM_horseshoe"/>
</dbReference>
<gene>
    <name evidence="19" type="ORF">ALP65_04231</name>
</gene>
<evidence type="ECO:0000256" key="12">
    <source>
        <dbReference type="ARBA" id="ARBA00023244"/>
    </source>
</evidence>
<dbReference type="EMBL" id="RBSQ01001192">
    <property type="protein sequence ID" value="RMS46853.1"/>
    <property type="molecule type" value="Genomic_DNA"/>
</dbReference>
<evidence type="ECO:0000256" key="11">
    <source>
        <dbReference type="ARBA" id="ARBA00023014"/>
    </source>
</evidence>
<accession>A0A3M5DC96</accession>
<evidence type="ECO:0000313" key="20">
    <source>
        <dbReference type="Proteomes" id="UP000270834"/>
    </source>
</evidence>
<dbReference type="GO" id="GO:0051539">
    <property type="term" value="F:4 iron, 4 sulfur cluster binding"/>
    <property type="evidence" value="ECO:0007669"/>
    <property type="project" value="UniProtKB-KW"/>
</dbReference>
<dbReference type="InterPro" id="IPR007197">
    <property type="entry name" value="rSAM"/>
</dbReference>
<dbReference type="GO" id="GO:0046872">
    <property type="term" value="F:metal ion binding"/>
    <property type="evidence" value="ECO:0007669"/>
    <property type="project" value="UniProtKB-KW"/>
</dbReference>
<feature type="binding site" evidence="16">
    <location>
        <position position="158"/>
    </location>
    <ligand>
        <name>S-adenosyl-L-methionine</name>
        <dbReference type="ChEBI" id="CHEBI:59789"/>
        <label>1</label>
    </ligand>
</feature>
<evidence type="ECO:0000256" key="6">
    <source>
        <dbReference type="ARBA" id="ARBA00022490"/>
    </source>
</evidence>
<feature type="binding site" evidence="16">
    <location>
        <begin position="159"/>
        <end position="160"/>
    </location>
    <ligand>
        <name>S-adenosyl-L-methionine</name>
        <dbReference type="ChEBI" id="CHEBI:59789"/>
        <label>2</label>
    </ligand>
</feature>
<evidence type="ECO:0000256" key="17">
    <source>
        <dbReference type="PIRSR" id="PIRSR000167-2"/>
    </source>
</evidence>
<dbReference type="InterPro" id="IPR010723">
    <property type="entry name" value="HemN_C"/>
</dbReference>
<keyword evidence="8 15" id="KW-0479">Metal-binding</keyword>
<feature type="binding site" evidence="16">
    <location>
        <position position="257"/>
    </location>
    <ligand>
        <name>S-adenosyl-L-methionine</name>
        <dbReference type="ChEBI" id="CHEBI:59789"/>
        <label>2</label>
    </ligand>
</feature>
<keyword evidence="6 15" id="KW-0963">Cytoplasm</keyword>
<comment type="cofactor">
    <cofactor evidence="15 17">
        <name>[4Fe-4S] cluster</name>
        <dbReference type="ChEBI" id="CHEBI:49883"/>
    </cofactor>
    <text evidence="15 17">Binds 1 [4Fe-4S] cluster. The cluster is coordinated with 3 cysteines and an exchangeable S-adenosyl-L-methionine.</text>
</comment>
<dbReference type="InterPro" id="IPR006638">
    <property type="entry name" value="Elp3/MiaA/NifB-like_rSAM"/>
</dbReference>
<feature type="binding site" evidence="16">
    <location>
        <begin position="113"/>
        <end position="115"/>
    </location>
    <ligand>
        <name>S-adenosyl-L-methionine</name>
        <dbReference type="ChEBI" id="CHEBI:59789"/>
        <label>2</label>
    </ligand>
</feature>
<evidence type="ECO:0000256" key="1">
    <source>
        <dbReference type="ARBA" id="ARBA00004496"/>
    </source>
</evidence>
<dbReference type="InterPro" id="IPR004558">
    <property type="entry name" value="Coprogen_oxidase_HemN"/>
</dbReference>
<keyword evidence="5 15" id="KW-0004">4Fe-4S</keyword>
<evidence type="ECO:0000256" key="9">
    <source>
        <dbReference type="ARBA" id="ARBA00023002"/>
    </source>
</evidence>
<dbReference type="SFLD" id="SFLDG01065">
    <property type="entry name" value="anaerobic_coproporphyrinogen-I"/>
    <property type="match status" value="1"/>
</dbReference>
<evidence type="ECO:0000256" key="2">
    <source>
        <dbReference type="ARBA" id="ARBA00004785"/>
    </source>
</evidence>
<feature type="binding site" evidence="17">
    <location>
        <position position="107"/>
    </location>
    <ligand>
        <name>[4Fe-4S] cluster</name>
        <dbReference type="ChEBI" id="CHEBI:49883"/>
        <note>4Fe-4S-S-AdoMet</note>
    </ligand>
</feature>
<keyword evidence="11 15" id="KW-0411">Iron-sulfur</keyword>
<dbReference type="Pfam" id="PF06969">
    <property type="entry name" value="HemN_C"/>
    <property type="match status" value="1"/>
</dbReference>
<name>A0A3M5DC96_PSEAI</name>
<dbReference type="SMART" id="SM00729">
    <property type="entry name" value="Elp3"/>
    <property type="match status" value="1"/>
</dbReference>
<organism evidence="19 20">
    <name type="scientific">Pseudomonas aeruginosa</name>
    <dbReference type="NCBI Taxonomy" id="287"/>
    <lineage>
        <taxon>Bacteria</taxon>
        <taxon>Pseudomonadati</taxon>
        <taxon>Pseudomonadota</taxon>
        <taxon>Gammaproteobacteria</taxon>
        <taxon>Pseudomonadales</taxon>
        <taxon>Pseudomonadaceae</taxon>
        <taxon>Pseudomonas</taxon>
    </lineage>
</organism>
<feature type="domain" description="Radical SAM core" evidence="18">
    <location>
        <begin position="92"/>
        <end position="331"/>
    </location>
</feature>
<dbReference type="PANTHER" id="PTHR13932:SF6">
    <property type="entry name" value="OXYGEN-INDEPENDENT COPROPORPHYRINOGEN III OXIDASE"/>
    <property type="match status" value="1"/>
</dbReference>
<evidence type="ECO:0000256" key="4">
    <source>
        <dbReference type="ARBA" id="ARBA00011245"/>
    </source>
</evidence>
<dbReference type="SUPFAM" id="SSF102114">
    <property type="entry name" value="Radical SAM enzymes"/>
    <property type="match status" value="1"/>
</dbReference>
<feature type="binding site" evidence="17">
    <location>
        <position position="111"/>
    </location>
    <ligand>
        <name>[4Fe-4S] cluster</name>
        <dbReference type="ChEBI" id="CHEBI:49883"/>
        <note>4Fe-4S-S-AdoMet</note>
    </ligand>
</feature>
<dbReference type="SFLD" id="SFLDF00277">
    <property type="entry name" value="oxygen-independent_coproporphy"/>
    <property type="match status" value="1"/>
</dbReference>
<sequence length="504" mass="57356">MDGRPSQHRATHPVYIHPLDTNQQAFPAQSLDFPTKARQLGISGMLDTIRWDADLIRRYDLSGPRYTSYPTAVQFHEGIGPFDQLHALRDSRKAGHPLSLYVHIPFCANICYYCACNKVITKDRGRSAPYLARLVREIEIVSRHLSREQVVEQLHFGGGTPTFLSPGQLRELMSQLRTHLNLLDDDSGDYGIEIDPREADWSTMGLLRELGFNRVSLGVQDFDMEVQKAVNRMQTPEETRTIVEAARTLQYRSINLDLIYGLPKQTPDSFARTVDEVIALQPDRLSVFNYAHLPERFMPQRRINADDLPSPGQKLEMLQRTTEQLAAAGYRYIGMDHFALPDDELASAQEDGTLQRNFQGYTTHGHCDLVGLGVSAISQIGDLYSQNSSDINDYQTSLDNGQLAIRRGLHCNSDDRVRRAVIQQLICHFELAFEDIETEFGIDFRSYFAELWPDLERFAADGLIRLDAKGIDITSSGRLLVRSICMLFDRYLPSLNRQRFSRVI</sequence>
<comment type="pathway">
    <text evidence="2 15">Porphyrin-containing compound metabolism; protoporphyrin-IX biosynthesis; protoporphyrinogen-IX from coproporphyrinogen-III (AdoMet route): step 1/1.</text>
</comment>
<reference evidence="19 20" key="1">
    <citation type="submission" date="2018-08" db="EMBL/GenBank/DDBJ databases">
        <title>Recombination of ecologically and evolutionarily significant loci maintains genetic cohesion in the Pseudomonas syringae species complex.</title>
        <authorList>
            <person name="Dillon M."/>
            <person name="Thakur S."/>
            <person name="Almeida R.N.D."/>
            <person name="Weir B.S."/>
            <person name="Guttman D.S."/>
        </authorList>
    </citation>
    <scope>NUCLEOTIDE SEQUENCE [LARGE SCALE GENOMIC DNA]</scope>
    <source>
        <strain evidence="19 20">ICMP 7846</strain>
    </source>
</reference>
<dbReference type="SFLD" id="SFLDS00029">
    <property type="entry name" value="Radical_SAM"/>
    <property type="match status" value="1"/>
</dbReference>
<feature type="binding site" evidence="16">
    <location>
        <position position="377"/>
    </location>
    <ligand>
        <name>S-adenosyl-L-methionine</name>
        <dbReference type="ChEBI" id="CHEBI:59789"/>
        <label>1</label>
    </ligand>
</feature>
<evidence type="ECO:0000256" key="10">
    <source>
        <dbReference type="ARBA" id="ARBA00023004"/>
    </source>
</evidence>
<evidence type="ECO:0000313" key="19">
    <source>
        <dbReference type="EMBL" id="RMS46853.1"/>
    </source>
</evidence>
<evidence type="ECO:0000259" key="18">
    <source>
        <dbReference type="PROSITE" id="PS51918"/>
    </source>
</evidence>
<feature type="binding site" evidence="17">
    <location>
        <position position="114"/>
    </location>
    <ligand>
        <name>[4Fe-4S] cluster</name>
        <dbReference type="ChEBI" id="CHEBI:49883"/>
        <note>4Fe-4S-S-AdoMet</note>
    </ligand>
</feature>
<feature type="binding site" evidence="16">
    <location>
        <position position="291"/>
    </location>
    <ligand>
        <name>S-adenosyl-L-methionine</name>
        <dbReference type="ChEBI" id="CHEBI:59789"/>
        <label>2</label>
    </ligand>
</feature>
<dbReference type="FunFam" id="1.10.10.920:FF:000002">
    <property type="entry name" value="Coproporphyrinogen-III oxidase"/>
    <property type="match status" value="1"/>
</dbReference>
<dbReference type="Pfam" id="PF04055">
    <property type="entry name" value="Radical_SAM"/>
    <property type="match status" value="1"/>
</dbReference>
<evidence type="ECO:0000256" key="13">
    <source>
        <dbReference type="ARBA" id="ARBA00024295"/>
    </source>
</evidence>
<dbReference type="InterPro" id="IPR058240">
    <property type="entry name" value="rSAM_sf"/>
</dbReference>
<evidence type="ECO:0000256" key="3">
    <source>
        <dbReference type="ARBA" id="ARBA00005493"/>
    </source>
</evidence>
<feature type="binding site" evidence="16">
    <location>
        <position position="101"/>
    </location>
    <ligand>
        <name>S-adenosyl-L-methionine</name>
        <dbReference type="ChEBI" id="CHEBI:59789"/>
        <label>1</label>
    </ligand>
</feature>
<evidence type="ECO:0000256" key="15">
    <source>
        <dbReference type="PIRNR" id="PIRNR000167"/>
    </source>
</evidence>
<keyword evidence="10 15" id="KW-0408">Iron</keyword>
<proteinExistence type="inferred from homology"/>
<feature type="binding site" evidence="16">
    <location>
        <position position="193"/>
    </location>
    <ligand>
        <name>S-adenosyl-L-methionine</name>
        <dbReference type="ChEBI" id="CHEBI:59789"/>
        <label>1</label>
    </ligand>
</feature>
<dbReference type="SFLD" id="SFLDG01082">
    <property type="entry name" value="B12-binding_domain_containing"/>
    <property type="match status" value="1"/>
</dbReference>
<dbReference type="PROSITE" id="PS51918">
    <property type="entry name" value="RADICAL_SAM"/>
    <property type="match status" value="1"/>
</dbReference>
<dbReference type="GO" id="GO:0005737">
    <property type="term" value="C:cytoplasm"/>
    <property type="evidence" value="ECO:0007669"/>
    <property type="project" value="UniProtKB-SubCell"/>
</dbReference>
<dbReference type="InterPro" id="IPR034505">
    <property type="entry name" value="Coproporphyrinogen-III_oxidase"/>
</dbReference>
<keyword evidence="7 15" id="KW-0949">S-adenosyl-L-methionine</keyword>
<evidence type="ECO:0000256" key="5">
    <source>
        <dbReference type="ARBA" id="ARBA00022485"/>
    </source>
</evidence>
<dbReference type="PIRSF" id="PIRSF000167">
    <property type="entry name" value="HemN"/>
    <property type="match status" value="1"/>
</dbReference>
<dbReference type="PANTHER" id="PTHR13932">
    <property type="entry name" value="COPROPORPHYRINIGEN III OXIDASE"/>
    <property type="match status" value="1"/>
</dbReference>
<dbReference type="GO" id="GO:0051989">
    <property type="term" value="F:coproporphyrinogen dehydrogenase activity"/>
    <property type="evidence" value="ECO:0007669"/>
    <property type="project" value="UniProtKB-EC"/>
</dbReference>
<dbReference type="UniPathway" id="UPA00251">
    <property type="reaction ID" value="UER00323"/>
</dbReference>
<comment type="caution">
    <text evidence="19">The sequence shown here is derived from an EMBL/GenBank/DDBJ whole genome shotgun (WGS) entry which is preliminary data.</text>
</comment>
<comment type="function">
    <text evidence="13">Involved in the heme biosynthesis. Catalyzes the anaerobic oxidative decarboxylation of propionate groups of rings A and B of coproporphyrinogen III to yield the vinyl groups in protoporphyrinogen IX.</text>
</comment>
<dbReference type="GO" id="GO:0004109">
    <property type="term" value="F:coproporphyrinogen oxidase activity"/>
    <property type="evidence" value="ECO:0007669"/>
    <property type="project" value="InterPro"/>
</dbReference>
<feature type="binding site" evidence="16">
    <location>
        <position position="232"/>
    </location>
    <ligand>
        <name>S-adenosyl-L-methionine</name>
        <dbReference type="ChEBI" id="CHEBI:59789"/>
        <label>2</label>
    </ligand>
</feature>
<evidence type="ECO:0000256" key="7">
    <source>
        <dbReference type="ARBA" id="ARBA00022691"/>
    </source>
</evidence>
<evidence type="ECO:0000256" key="8">
    <source>
        <dbReference type="ARBA" id="ARBA00022723"/>
    </source>
</evidence>
<evidence type="ECO:0000256" key="14">
    <source>
        <dbReference type="ARBA" id="ARBA00048321"/>
    </source>
</evidence>
<comment type="similarity">
    <text evidence="3 15">Belongs to the anaerobic coproporphyrinogen-III oxidase family.</text>
</comment>
<protein>
    <recommendedName>
        <fullName evidence="15">Coproporphyrinogen-III oxidase</fullName>
        <ecNumber evidence="15">1.3.98.3</ecNumber>
    </recommendedName>
</protein>
<dbReference type="GO" id="GO:0006782">
    <property type="term" value="P:protoporphyrinogen IX biosynthetic process"/>
    <property type="evidence" value="ECO:0007669"/>
    <property type="project" value="UniProtKB-UniPathway"/>
</dbReference>
<keyword evidence="12 15" id="KW-0627">Porphyrin biosynthesis</keyword>
<dbReference type="Gene3D" id="1.10.10.920">
    <property type="match status" value="1"/>
</dbReference>
<dbReference type="NCBIfam" id="TIGR00538">
    <property type="entry name" value="hemN"/>
    <property type="match status" value="1"/>
</dbReference>
<comment type="subunit">
    <text evidence="4">Monomer.</text>
</comment>
<feature type="binding site" evidence="16">
    <location>
        <position position="220"/>
    </location>
    <ligand>
        <name>S-adenosyl-L-methionine</name>
        <dbReference type="ChEBI" id="CHEBI:59789"/>
        <label>2</label>
    </ligand>
</feature>
<dbReference type="Proteomes" id="UP000270834">
    <property type="component" value="Unassembled WGS sequence"/>
</dbReference>
<evidence type="ECO:0000256" key="16">
    <source>
        <dbReference type="PIRSR" id="PIRSR000167-1"/>
    </source>
</evidence>
<comment type="catalytic activity">
    <reaction evidence="14 15">
        <text>coproporphyrinogen III + 2 S-adenosyl-L-methionine = protoporphyrinogen IX + 2 5'-deoxyadenosine + 2 L-methionine + 2 CO2</text>
        <dbReference type="Rhea" id="RHEA:15425"/>
        <dbReference type="ChEBI" id="CHEBI:16526"/>
        <dbReference type="ChEBI" id="CHEBI:17319"/>
        <dbReference type="ChEBI" id="CHEBI:57307"/>
        <dbReference type="ChEBI" id="CHEBI:57309"/>
        <dbReference type="ChEBI" id="CHEBI:57844"/>
        <dbReference type="ChEBI" id="CHEBI:59789"/>
        <dbReference type="EC" id="1.3.98.3"/>
    </reaction>
</comment>